<evidence type="ECO:0000256" key="1">
    <source>
        <dbReference type="ARBA" id="ARBA00011900"/>
    </source>
</evidence>
<evidence type="ECO:0000256" key="3">
    <source>
        <dbReference type="ARBA" id="ARBA00022679"/>
    </source>
</evidence>
<reference evidence="8 9" key="1">
    <citation type="submission" date="2018-07" db="EMBL/GenBank/DDBJ databases">
        <title>Chryseobacterium lacus sp. nov., isolated from lake water.</title>
        <authorList>
            <person name="Li C.-M."/>
        </authorList>
    </citation>
    <scope>NUCLEOTIDE SEQUENCE [LARGE SCALE GENOMIC DNA]</scope>
    <source>
        <strain evidence="8 9">YLOS41</strain>
    </source>
</reference>
<dbReference type="PANTHER" id="PTHR33841:SF1">
    <property type="entry name" value="DNA METHYLTRANSFERASE A"/>
    <property type="match status" value="1"/>
</dbReference>
<protein>
    <recommendedName>
        <fullName evidence="1">site-specific DNA-methyltransferase (adenine-specific)</fullName>
        <ecNumber evidence="1">2.1.1.72</ecNumber>
    </recommendedName>
</protein>
<keyword evidence="4" id="KW-0949">S-adenosyl-L-methionine</keyword>
<dbReference type="GO" id="GO:0032259">
    <property type="term" value="P:methylation"/>
    <property type="evidence" value="ECO:0007669"/>
    <property type="project" value="UniProtKB-KW"/>
</dbReference>
<dbReference type="InterPro" id="IPR050953">
    <property type="entry name" value="N4_N6_ade-DNA_methylase"/>
</dbReference>
<evidence type="ECO:0000256" key="5">
    <source>
        <dbReference type="ARBA" id="ARBA00047942"/>
    </source>
</evidence>
<name>A0A368MXA2_9FLAO</name>
<dbReference type="Pfam" id="PF18135">
    <property type="entry name" value="Type_ISP_C"/>
    <property type="match status" value="1"/>
</dbReference>
<evidence type="ECO:0000313" key="9">
    <source>
        <dbReference type="Proteomes" id="UP000252172"/>
    </source>
</evidence>
<keyword evidence="9" id="KW-1185">Reference proteome</keyword>
<dbReference type="EC" id="2.1.1.72" evidence="1"/>
<keyword evidence="2 8" id="KW-0489">Methyltransferase</keyword>
<evidence type="ECO:0000259" key="6">
    <source>
        <dbReference type="Pfam" id="PF07669"/>
    </source>
</evidence>
<dbReference type="PANTHER" id="PTHR33841">
    <property type="entry name" value="DNA METHYLTRANSFERASE YEEA-RELATED"/>
    <property type="match status" value="1"/>
</dbReference>
<dbReference type="Gene3D" id="3.40.50.150">
    <property type="entry name" value="Vaccinia Virus protein VP39"/>
    <property type="match status" value="1"/>
</dbReference>
<feature type="domain" description="Type II methyltransferase M.TaqI-like" evidence="6">
    <location>
        <begin position="442"/>
        <end position="601"/>
    </location>
</feature>
<dbReference type="Proteomes" id="UP000252172">
    <property type="component" value="Unassembled WGS sequence"/>
</dbReference>
<dbReference type="InterPro" id="IPR041635">
    <property type="entry name" value="Type_ISP_LLaBIII_C"/>
</dbReference>
<dbReference type="Pfam" id="PF07669">
    <property type="entry name" value="Eco57I"/>
    <property type="match status" value="1"/>
</dbReference>
<evidence type="ECO:0000256" key="4">
    <source>
        <dbReference type="ARBA" id="ARBA00022691"/>
    </source>
</evidence>
<dbReference type="InterPro" id="IPR029063">
    <property type="entry name" value="SAM-dependent_MTases_sf"/>
</dbReference>
<dbReference type="OrthoDB" id="9759819at2"/>
<sequence>MTLEQYIDNLDKRHRLGNATEHTFRGDLQQLLESLVPTIRATNEPKRQSCGAPDYILTKKEIPVGFIEAKDIGDKDLDGTKKTGNKEQFDRYKASLNNLIFTDYINFHLYREGEFITKIAIAEITDKGIKPLPENFGNFENIIKDFCVHVGQTIKSPKKLAEMMAGKARLLSDIIGKALTSDEINHEDSTLKDQMLAFKQILIHDITPQGFADVYAQTIAYGMFAARLHDPTLKTFSRQEAAELIPKSNPFLRKLFGYIAGPDIDDRIKWIVDNLAEIFLACNVEEILKNYGKTTKMEDPIIHFYETFLAEYDPKLRKARGVWYTPAPVVNFIVRAVDDILKTEFGLPQGLADTSKTKISLNTQTADKRSATGYKQIEQEVHKVQILDPATGTGTFLAEVIKHVHKKFKGQDGIWSSYVENHLLPRLNGFELLMASYAMAHLQLDLLLKETGFKPTKDQRTRVYLTNSLEEHHPDTGTLFANWLSTEANEANHIKRDTPVMCVIGNPPYSGESANKGEWIMKLMEDYKKEPGGKEKLKERNSKFINDDYVKFLRYGQHFIEKNGSGILAYINPHGFLDNPTFRGMRWHLLKTYDKIYTIDLHGNAKKKEIAPDGSADVNVFDIEQGVSINFFIKTGKKKPNELGKVYHFDLYGKRDLKYDFLIENNLKSTPYDEVTLTAPEYFFMPKDFEDKIEYDKGFQLTDLFIESSLGVLSKNDTVTIEFEKSSLNRIIENFRNLEESELRKIYNLKSDSRDWILSKAKEDLTENFSDNNFKMITYRPFDNRWTYFTGKPKGFFAYSQNRIMKNMRDGKNFALISGRQGQAVGSMQWNLSFITNTISDQNIYYRGGGSVFPLYLYPETNGQQPIYQSSERKPNLNQEIVQLIAEKLSLSFTDEKETTENTFAPIDILDYIYAVLHSPTYREKYKEFLKIDFPRVPYPKDKDSFWQLVKLGGEIRQLHLLESPKVEDFITTYPKGGDNVITTKVAKKDWELFDKEKGLGRIWINEEQYFDNIPLTAWEFYIGGYQPAQKWLKDRQGRTLEFEDILHYQKIIVALSETDRLMKEIDKIKFE</sequence>
<evidence type="ECO:0000313" key="8">
    <source>
        <dbReference type="EMBL" id="RCU42473.1"/>
    </source>
</evidence>
<dbReference type="RefSeq" id="WP_114304166.1">
    <property type="nucleotide sequence ID" value="NZ_QPIE01000006.1"/>
</dbReference>
<dbReference type="GO" id="GO:0006304">
    <property type="term" value="P:DNA modification"/>
    <property type="evidence" value="ECO:0007669"/>
    <property type="project" value="InterPro"/>
</dbReference>
<dbReference type="GO" id="GO:0009007">
    <property type="term" value="F:site-specific DNA-methyltransferase (adenine-specific) activity"/>
    <property type="evidence" value="ECO:0007669"/>
    <property type="project" value="UniProtKB-EC"/>
</dbReference>
<dbReference type="SUPFAM" id="SSF53335">
    <property type="entry name" value="S-adenosyl-L-methionine-dependent methyltransferases"/>
    <property type="match status" value="1"/>
</dbReference>
<dbReference type="AlphaFoldDB" id="A0A368MXA2"/>
<dbReference type="EMBL" id="QPIE01000006">
    <property type="protein sequence ID" value="RCU42473.1"/>
    <property type="molecule type" value="Genomic_DNA"/>
</dbReference>
<dbReference type="InterPro" id="IPR011639">
    <property type="entry name" value="MethylTrfase_TaqI-like_dom"/>
</dbReference>
<evidence type="ECO:0000256" key="2">
    <source>
        <dbReference type="ARBA" id="ARBA00022603"/>
    </source>
</evidence>
<feature type="domain" description="Type ISP restriction-modification enzyme LLaBIII C-terminal specificity" evidence="7">
    <location>
        <begin position="703"/>
        <end position="1065"/>
    </location>
</feature>
<evidence type="ECO:0000259" key="7">
    <source>
        <dbReference type="Pfam" id="PF18135"/>
    </source>
</evidence>
<accession>A0A368MXA2</accession>
<comment type="caution">
    <text evidence="8">The sequence shown here is derived from an EMBL/GenBank/DDBJ whole genome shotgun (WGS) entry which is preliminary data.</text>
</comment>
<dbReference type="PRINTS" id="PR00507">
    <property type="entry name" value="N12N6MTFRASE"/>
</dbReference>
<gene>
    <name evidence="8" type="ORF">DQ356_09070</name>
</gene>
<comment type="catalytic activity">
    <reaction evidence="5">
        <text>a 2'-deoxyadenosine in DNA + S-adenosyl-L-methionine = an N(6)-methyl-2'-deoxyadenosine in DNA + S-adenosyl-L-homocysteine + H(+)</text>
        <dbReference type="Rhea" id="RHEA:15197"/>
        <dbReference type="Rhea" id="RHEA-COMP:12418"/>
        <dbReference type="Rhea" id="RHEA-COMP:12419"/>
        <dbReference type="ChEBI" id="CHEBI:15378"/>
        <dbReference type="ChEBI" id="CHEBI:57856"/>
        <dbReference type="ChEBI" id="CHEBI:59789"/>
        <dbReference type="ChEBI" id="CHEBI:90615"/>
        <dbReference type="ChEBI" id="CHEBI:90616"/>
        <dbReference type="EC" id="2.1.1.72"/>
    </reaction>
</comment>
<keyword evidence="3 8" id="KW-0808">Transferase</keyword>
<proteinExistence type="predicted"/>
<organism evidence="8 9">
    <name type="scientific">Chryseobacterium lacus</name>
    <dbReference type="NCBI Taxonomy" id="2058346"/>
    <lineage>
        <taxon>Bacteria</taxon>
        <taxon>Pseudomonadati</taxon>
        <taxon>Bacteroidota</taxon>
        <taxon>Flavobacteriia</taxon>
        <taxon>Flavobacteriales</taxon>
        <taxon>Weeksellaceae</taxon>
        <taxon>Chryseobacterium group</taxon>
        <taxon>Chryseobacterium</taxon>
    </lineage>
</organism>